<dbReference type="Gramene" id="evm.model.ctgX3.17">
    <property type="protein sequence ID" value="cds.evm.model.ctgX3.17"/>
    <property type="gene ID" value="evm.TU.ctgX3.17"/>
</dbReference>
<reference evidence="1" key="1">
    <citation type="submission" date="2021-03" db="UniProtKB">
        <authorList>
            <consortium name="EnsemblPlants"/>
        </authorList>
    </citation>
    <scope>IDENTIFICATION</scope>
</reference>
<dbReference type="CDD" id="cd09272">
    <property type="entry name" value="RNase_HI_RT_Ty1"/>
    <property type="match status" value="1"/>
</dbReference>
<evidence type="ECO:0000313" key="2">
    <source>
        <dbReference type="Proteomes" id="UP000596661"/>
    </source>
</evidence>
<dbReference type="EnsemblPlants" id="evm.model.ctgX3.17">
    <property type="protein sequence ID" value="cds.evm.model.ctgX3.17"/>
    <property type="gene ID" value="evm.TU.ctgX3.17"/>
</dbReference>
<evidence type="ECO:0000313" key="1">
    <source>
        <dbReference type="EnsemblPlants" id="cds.evm.model.ctgX3.17"/>
    </source>
</evidence>
<accession>A0A803QS75</accession>
<keyword evidence="2" id="KW-1185">Reference proteome</keyword>
<proteinExistence type="predicted"/>
<name>A0A803QS75_CANSA</name>
<sequence length="313" mass="35165">MSSSTSDPTQAHATMALAPTPATPCNLFSHSLNSLLTTKLDHVNFLSWKSQVVSTLIGHDFDDILFTRVPPPQLLCYKSHHIDNSNLDTFSPYLGQETFVVGDGYSPFHKGYLCENAEGRVYIARNVVFNEYNYPDVCPQSSTPQTSQEFACLLDMEADLGFKGLLDTVMGQNILVLRYISGITEFGLHLTKPMSYELTAYCDADWASDPDDRKSTSGTEAEYRSVANVTTELTWLYHLFSELNIHLPQPPTVWCDNLSTIMLTQNPVLHARMKHIELDLYFVLEKVLNKTIRIKHVAAYDQLADELTKALSS</sequence>
<dbReference type="PANTHER" id="PTHR11439:SF500">
    <property type="entry name" value="RNA-DIRECTED DNA POLYMERASE"/>
    <property type="match status" value="1"/>
</dbReference>
<dbReference type="AlphaFoldDB" id="A0A803QS75"/>
<dbReference type="Proteomes" id="UP000596661">
    <property type="component" value="Unassembled WGS sequence"/>
</dbReference>
<dbReference type="PANTHER" id="PTHR11439">
    <property type="entry name" value="GAG-POL-RELATED RETROTRANSPOSON"/>
    <property type="match status" value="1"/>
</dbReference>
<protein>
    <submittedName>
        <fullName evidence="1">Uncharacterized protein</fullName>
    </submittedName>
</protein>
<organism evidence="1 2">
    <name type="scientific">Cannabis sativa</name>
    <name type="common">Hemp</name>
    <name type="synonym">Marijuana</name>
    <dbReference type="NCBI Taxonomy" id="3483"/>
    <lineage>
        <taxon>Eukaryota</taxon>
        <taxon>Viridiplantae</taxon>
        <taxon>Streptophyta</taxon>
        <taxon>Embryophyta</taxon>
        <taxon>Tracheophyta</taxon>
        <taxon>Spermatophyta</taxon>
        <taxon>Magnoliopsida</taxon>
        <taxon>eudicotyledons</taxon>
        <taxon>Gunneridae</taxon>
        <taxon>Pentapetalae</taxon>
        <taxon>rosids</taxon>
        <taxon>fabids</taxon>
        <taxon>Rosales</taxon>
        <taxon>Cannabaceae</taxon>
        <taxon>Cannabis</taxon>
    </lineage>
</organism>